<dbReference type="InterPro" id="IPR036812">
    <property type="entry name" value="NAD(P)_OxRdtase_dom_sf"/>
</dbReference>
<proteinExistence type="inferred from homology"/>
<protein>
    <recommendedName>
        <fullName evidence="4">NADP-dependent oxidoreductase domain-containing protein</fullName>
    </recommendedName>
</protein>
<feature type="domain" description="NADP-dependent oxidoreductase" evidence="4">
    <location>
        <begin position="19"/>
        <end position="334"/>
    </location>
</feature>
<keyword evidence="6" id="KW-1185">Reference proteome</keyword>
<evidence type="ECO:0000313" key="5">
    <source>
        <dbReference type="EMBL" id="RAO69600.1"/>
    </source>
</evidence>
<dbReference type="Proteomes" id="UP000249363">
    <property type="component" value="Unassembled WGS sequence"/>
</dbReference>
<evidence type="ECO:0000256" key="1">
    <source>
        <dbReference type="ARBA" id="ARBA00006515"/>
    </source>
</evidence>
<accession>A0A364L1D4</accession>
<evidence type="ECO:0000313" key="6">
    <source>
        <dbReference type="Proteomes" id="UP000249363"/>
    </source>
</evidence>
<dbReference type="GO" id="GO:0016491">
    <property type="term" value="F:oxidoreductase activity"/>
    <property type="evidence" value="ECO:0007669"/>
    <property type="project" value="UniProtKB-KW"/>
</dbReference>
<dbReference type="Gene3D" id="3.20.20.100">
    <property type="entry name" value="NADP-dependent oxidoreductase domain"/>
    <property type="match status" value="1"/>
</dbReference>
<name>A0A364L1D4_TALAM</name>
<evidence type="ECO:0000256" key="3">
    <source>
        <dbReference type="ARBA" id="ARBA00023002"/>
    </source>
</evidence>
<dbReference type="SUPFAM" id="SSF51430">
    <property type="entry name" value="NAD(P)-linked oxidoreductase"/>
    <property type="match status" value="1"/>
</dbReference>
<dbReference type="PRINTS" id="PR01577">
    <property type="entry name" value="KCNABCHANNEL"/>
</dbReference>
<dbReference type="InterPro" id="IPR005399">
    <property type="entry name" value="K_chnl_volt-dep_bsu_KCNAB-rel"/>
</dbReference>
<dbReference type="RefSeq" id="XP_040734116.1">
    <property type="nucleotide sequence ID" value="XM_040878108.1"/>
</dbReference>
<dbReference type="InterPro" id="IPR023210">
    <property type="entry name" value="NADP_OxRdtase_dom"/>
</dbReference>
<gene>
    <name evidence="5" type="ORF">BHQ10_005612</name>
</gene>
<comment type="caution">
    <text evidence="5">The sequence shown here is derived from an EMBL/GenBank/DDBJ whole genome shotgun (WGS) entry which is preliminary data.</text>
</comment>
<keyword evidence="3" id="KW-0560">Oxidoreductase</keyword>
<dbReference type="PANTHER" id="PTHR43150">
    <property type="entry name" value="HYPERKINETIC, ISOFORM M"/>
    <property type="match status" value="1"/>
</dbReference>
<dbReference type="AlphaFoldDB" id="A0A364L1D4"/>
<evidence type="ECO:0000256" key="2">
    <source>
        <dbReference type="ARBA" id="ARBA00022857"/>
    </source>
</evidence>
<dbReference type="STRING" id="1196081.A0A364L1D4"/>
<dbReference type="EMBL" id="MIKG01000010">
    <property type="protein sequence ID" value="RAO69600.1"/>
    <property type="molecule type" value="Genomic_DNA"/>
</dbReference>
<evidence type="ECO:0000259" key="4">
    <source>
        <dbReference type="Pfam" id="PF00248"/>
    </source>
</evidence>
<reference evidence="5 6" key="1">
    <citation type="journal article" date="2017" name="Biotechnol. Biofuels">
        <title>Differential beta-glucosidase expression as a function of carbon source availability in Talaromyces amestolkiae: a genomic and proteomic approach.</title>
        <authorList>
            <person name="de Eugenio L.I."/>
            <person name="Mendez-Liter J.A."/>
            <person name="Nieto-Dominguez M."/>
            <person name="Alonso L."/>
            <person name="Gil-Munoz J."/>
            <person name="Barriuso J."/>
            <person name="Prieto A."/>
            <person name="Martinez M.J."/>
        </authorList>
    </citation>
    <scope>NUCLEOTIDE SEQUENCE [LARGE SCALE GENOMIC DNA]</scope>
    <source>
        <strain evidence="5 6">CIB</strain>
    </source>
</reference>
<organism evidence="5 6">
    <name type="scientific">Talaromyces amestolkiae</name>
    <dbReference type="NCBI Taxonomy" id="1196081"/>
    <lineage>
        <taxon>Eukaryota</taxon>
        <taxon>Fungi</taxon>
        <taxon>Dikarya</taxon>
        <taxon>Ascomycota</taxon>
        <taxon>Pezizomycotina</taxon>
        <taxon>Eurotiomycetes</taxon>
        <taxon>Eurotiomycetidae</taxon>
        <taxon>Eurotiales</taxon>
        <taxon>Trichocomaceae</taxon>
        <taxon>Talaromyces</taxon>
        <taxon>Talaromyces sect. Talaromyces</taxon>
    </lineage>
</organism>
<dbReference type="PANTHER" id="PTHR43150:SF6">
    <property type="entry name" value="VIC POTASSIUM ION CHANNEL, BETA SUBUNIT (EUROFUNG)"/>
    <property type="match status" value="1"/>
</dbReference>
<keyword evidence="2" id="KW-0521">NADP</keyword>
<sequence length="347" mass="38886">MSEMEYRFLGRTGLKVSVLSLGSWITYGGHVDDERAFECIKAAHDAGINYFDTSENYSAGAAEVTLGKAIKKYGWKQNDLVISTKLYFGQNNAADPSRPLNNVGLSRKHILEGIDFSLARLQLPYVDIVFAHRPDRQTPVEETVRAFNHLIETGKVFYWGTSEWTATEIADAWAVADRLGLIGPVVEQPQYNLLHRSKVEDEFRYLYPKYGTGLTIWSPLYQGVLTGKYNGVDAPPPGSRLAEAKDKPTVAFRETWGNEKWQKNLALVEKLKPLVEEFKAESLALLALAWTLKNENVSSVILGASRVEQVRENVRALEIAKRLGEEELKKIDEVLGNASVVPPQRFG</sequence>
<dbReference type="OrthoDB" id="1720422at2759"/>
<dbReference type="GeneID" id="63794828"/>
<comment type="similarity">
    <text evidence="1">Belongs to the shaker potassium channel beta subunit family.</text>
</comment>
<dbReference type="Pfam" id="PF00248">
    <property type="entry name" value="Aldo_ket_red"/>
    <property type="match status" value="1"/>
</dbReference>